<gene>
    <name evidence="1" type="ORF">GCM10009838_66070</name>
</gene>
<comment type="caution">
    <text evidence="1">The sequence shown here is derived from an EMBL/GenBank/DDBJ whole genome shotgun (WGS) entry which is preliminary data.</text>
</comment>
<dbReference type="Proteomes" id="UP001499854">
    <property type="component" value="Unassembled WGS sequence"/>
</dbReference>
<evidence type="ECO:0000313" key="2">
    <source>
        <dbReference type="Proteomes" id="UP001499854"/>
    </source>
</evidence>
<name>A0ABN2SV68_9ACTN</name>
<keyword evidence="2" id="KW-1185">Reference proteome</keyword>
<evidence type="ECO:0000313" key="1">
    <source>
        <dbReference type="EMBL" id="GAA1992943.1"/>
    </source>
</evidence>
<proteinExistence type="predicted"/>
<dbReference type="EMBL" id="BAAAQM010000049">
    <property type="protein sequence ID" value="GAA1992943.1"/>
    <property type="molecule type" value="Genomic_DNA"/>
</dbReference>
<evidence type="ECO:0008006" key="3">
    <source>
        <dbReference type="Google" id="ProtNLM"/>
    </source>
</evidence>
<accession>A0ABN2SV68</accession>
<organism evidence="1 2">
    <name type="scientific">Catenulispora subtropica</name>
    <dbReference type="NCBI Taxonomy" id="450798"/>
    <lineage>
        <taxon>Bacteria</taxon>
        <taxon>Bacillati</taxon>
        <taxon>Actinomycetota</taxon>
        <taxon>Actinomycetes</taxon>
        <taxon>Catenulisporales</taxon>
        <taxon>Catenulisporaceae</taxon>
        <taxon>Catenulispora</taxon>
    </lineage>
</organism>
<protein>
    <recommendedName>
        <fullName evidence="3">Knr4/Smi1-like domain-containing protein</fullName>
    </recommendedName>
</protein>
<reference evidence="1 2" key="1">
    <citation type="journal article" date="2019" name="Int. J. Syst. Evol. Microbiol.">
        <title>The Global Catalogue of Microorganisms (GCM) 10K type strain sequencing project: providing services to taxonomists for standard genome sequencing and annotation.</title>
        <authorList>
            <consortium name="The Broad Institute Genomics Platform"/>
            <consortium name="The Broad Institute Genome Sequencing Center for Infectious Disease"/>
            <person name="Wu L."/>
            <person name="Ma J."/>
        </authorList>
    </citation>
    <scope>NUCLEOTIDE SEQUENCE [LARGE SCALE GENOMIC DNA]</scope>
    <source>
        <strain evidence="1 2">JCM 16013</strain>
    </source>
</reference>
<dbReference type="RefSeq" id="WP_344661092.1">
    <property type="nucleotide sequence ID" value="NZ_BAAAQM010000049.1"/>
</dbReference>
<sequence length="231" mass="25694">MTTTSDMSSRLLDALAGRPAAWRFIGSFAADWRSALETSDGYEAAELDAAEERLGLKLPAALREAYTLFGRRVDLTRNQDELLTPSELHVYEDALVYQAENQGAAHWGILLSDLGNDDPATVMRPDLADKSQECWEPWTDRLSVALIDLVMSETAIYNGDGLSDATELDDSVLAAFHRLPSVLPARHESSWYLGDDVLLHALGDWWLTVRARTTPALDAVREKHLVGWVNR</sequence>